<dbReference type="Pfam" id="PF00400">
    <property type="entry name" value="WD40"/>
    <property type="match status" value="1"/>
</dbReference>
<proteinExistence type="predicted"/>
<dbReference type="PROSITE" id="PS50294">
    <property type="entry name" value="WD_REPEATS_REGION"/>
    <property type="match status" value="1"/>
</dbReference>
<dbReference type="EMBL" id="JAPFFF010000003">
    <property type="protein sequence ID" value="KAK8894289.1"/>
    <property type="molecule type" value="Genomic_DNA"/>
</dbReference>
<evidence type="ECO:0000256" key="1">
    <source>
        <dbReference type="ARBA" id="ARBA00022737"/>
    </source>
</evidence>
<dbReference type="InterPro" id="IPR036322">
    <property type="entry name" value="WD40_repeat_dom_sf"/>
</dbReference>
<dbReference type="PROSITE" id="PS50222">
    <property type="entry name" value="EF_HAND_2"/>
    <property type="match status" value="1"/>
</dbReference>
<feature type="domain" description="EF-hand" evidence="4">
    <location>
        <begin position="83"/>
        <end position="118"/>
    </location>
</feature>
<dbReference type="Proteomes" id="UP001470230">
    <property type="component" value="Unassembled WGS sequence"/>
</dbReference>
<dbReference type="PANTHER" id="PTHR44324:SF4">
    <property type="entry name" value="WD40 REPEAT DOMAIN 95"/>
    <property type="match status" value="1"/>
</dbReference>
<evidence type="ECO:0000256" key="2">
    <source>
        <dbReference type="PROSITE-ProRule" id="PRU00221"/>
    </source>
</evidence>
<feature type="repeat" description="WD" evidence="2">
    <location>
        <begin position="792"/>
        <end position="826"/>
    </location>
</feature>
<dbReference type="InterPro" id="IPR001680">
    <property type="entry name" value="WD40_rpt"/>
</dbReference>
<dbReference type="SMART" id="SM00320">
    <property type="entry name" value="WD40"/>
    <property type="match status" value="6"/>
</dbReference>
<feature type="compositionally biased region" description="Polar residues" evidence="3">
    <location>
        <begin position="1"/>
        <end position="15"/>
    </location>
</feature>
<sequence length="987" mass="113387">MSLATSRSISLTTTSGERKEPKKGPLIYFSEIMQSELNSIPGIEWIDKLKYAFNEADSHGNNKVTLSQWMNSRLRYVISDRILTDEEMNDFFEKVDTDLDGSIQFEELENYLISHQGTITQLDMHQVLHLSYFKPFDETMIFTKRTEHCLKSLFIPRTIQILSITESIFTIWDPGSLTPIRQIDSCKGKFVDFCYIPSLFLVVIALQNRKLFFFDLRSLKKLKFYISASLDSQKVLKMSLAESYKALQHVEKNKVPLFNAPTSIASDPNESLVFIGDDSGRIEVFDIHRSRHSKLNYGFTRLGIRKFHQTTVSQIMYLDDFGSFVSSSFDGSFQMWTFDSKSKLFTTQYTYNDPLQCNITGFVYDSRTKSIIYRTTNHCICSWKVKTKHRRSVSTSDNIEALSVYLTDENTSYVVAVSSNRFFSSYQLPSFDQKKNWFMGSHHDISAPYSCLIIKDHFYLIGTYISVWDIEICDEEFVNPHSGIFVAALVNDATQRILTIDRKGNQVQWDSKTGIKQFKSTYVVNEKVTINCACMDKQKRRLGVGFSTGAFQIISINSGTILFDMDSSYCVDGCLNIEFGILFGQPRILCCAGNNSAVIFDDINSSRIRFDRNFVGHTENIMKTVILKEKLILTIGIGHECFLWSISRQAPIAKIDLKGDPTTACDLPDDPDIFIVGDVIGFIYFVSIETKSIITSMNPFGMKKDVSITFLSVIEELGYLIACNYNGYVKLWSMNQIKESGGNSEDEHKSESEDKNDNESLNKDENKIEDLGNKLKNFDEDFVRRMNLIRLFRAHTQSIFSVDYSKVMNSIITLGRDQEVRIWSLDPFSLIGELGKPKKWNFDKRETWIGDDNVFFNENDFATSNQQNLSLNKKQPKYIQDSIQEGPKIENVPKIPFSVSTFENMMENVEKQIKSGRILIKKMPKKSNEPIHPPSSRPCSNPRNLRFDALISSKDLYKARNDMVNVYIKGAKNPIEERRRLRKKYNI</sequence>
<evidence type="ECO:0000313" key="6">
    <source>
        <dbReference type="Proteomes" id="UP001470230"/>
    </source>
</evidence>
<evidence type="ECO:0000256" key="3">
    <source>
        <dbReference type="SAM" id="MobiDB-lite"/>
    </source>
</evidence>
<dbReference type="InterPro" id="IPR011992">
    <property type="entry name" value="EF-hand-dom_pair"/>
</dbReference>
<reference evidence="5 6" key="1">
    <citation type="submission" date="2024-04" db="EMBL/GenBank/DDBJ databases">
        <title>Tritrichomonas musculus Genome.</title>
        <authorList>
            <person name="Alves-Ferreira E."/>
            <person name="Grigg M."/>
            <person name="Lorenzi H."/>
            <person name="Galac M."/>
        </authorList>
    </citation>
    <scope>NUCLEOTIDE SEQUENCE [LARGE SCALE GENOMIC DNA]</scope>
    <source>
        <strain evidence="5 6">EAF2021</strain>
    </source>
</reference>
<dbReference type="SUPFAM" id="SSF50998">
    <property type="entry name" value="Quinoprotein alcohol dehydrogenase-like"/>
    <property type="match status" value="1"/>
</dbReference>
<evidence type="ECO:0000259" key="4">
    <source>
        <dbReference type="PROSITE" id="PS50222"/>
    </source>
</evidence>
<evidence type="ECO:0000313" key="5">
    <source>
        <dbReference type="EMBL" id="KAK8894289.1"/>
    </source>
</evidence>
<accession>A0ABR2KT71</accession>
<feature type="compositionally biased region" description="Basic and acidic residues" evidence="3">
    <location>
        <begin position="745"/>
        <end position="766"/>
    </location>
</feature>
<dbReference type="PANTHER" id="PTHR44324">
    <property type="entry name" value="WD40 REPEAT DOMAIN 95"/>
    <property type="match status" value="1"/>
</dbReference>
<dbReference type="Gene3D" id="2.130.10.10">
    <property type="entry name" value="YVTN repeat-like/Quinoprotein amine dehydrogenase"/>
    <property type="match status" value="3"/>
</dbReference>
<dbReference type="SUPFAM" id="SSF47473">
    <property type="entry name" value="EF-hand"/>
    <property type="match status" value="1"/>
</dbReference>
<dbReference type="InterPro" id="IPR015943">
    <property type="entry name" value="WD40/YVTN_repeat-like_dom_sf"/>
</dbReference>
<keyword evidence="1" id="KW-0677">Repeat</keyword>
<keyword evidence="6" id="KW-1185">Reference proteome</keyword>
<dbReference type="SUPFAM" id="SSF50978">
    <property type="entry name" value="WD40 repeat-like"/>
    <property type="match status" value="1"/>
</dbReference>
<feature type="region of interest" description="Disordered" evidence="3">
    <location>
        <begin position="740"/>
        <end position="766"/>
    </location>
</feature>
<dbReference type="Pfam" id="PF13499">
    <property type="entry name" value="EF-hand_7"/>
    <property type="match status" value="1"/>
</dbReference>
<protein>
    <recommendedName>
        <fullName evidence="4">EF-hand domain-containing protein</fullName>
    </recommendedName>
</protein>
<dbReference type="InterPro" id="IPR002048">
    <property type="entry name" value="EF_hand_dom"/>
</dbReference>
<dbReference type="InterPro" id="IPR051242">
    <property type="entry name" value="WD-EF-hand_domain"/>
</dbReference>
<feature type="repeat" description="WD" evidence="2">
    <location>
        <begin position="305"/>
        <end position="346"/>
    </location>
</feature>
<gene>
    <name evidence="5" type="ORF">M9Y10_022724</name>
</gene>
<dbReference type="Gene3D" id="1.10.238.10">
    <property type="entry name" value="EF-hand"/>
    <property type="match status" value="1"/>
</dbReference>
<comment type="caution">
    <text evidence="5">The sequence shown here is derived from an EMBL/GenBank/DDBJ whole genome shotgun (WGS) entry which is preliminary data.</text>
</comment>
<dbReference type="InterPro" id="IPR011047">
    <property type="entry name" value="Quinoprotein_ADH-like_sf"/>
</dbReference>
<feature type="region of interest" description="Disordered" evidence="3">
    <location>
        <begin position="1"/>
        <end position="22"/>
    </location>
</feature>
<keyword evidence="2" id="KW-0853">WD repeat</keyword>
<dbReference type="PROSITE" id="PS50082">
    <property type="entry name" value="WD_REPEATS_2"/>
    <property type="match status" value="2"/>
</dbReference>
<organism evidence="5 6">
    <name type="scientific">Tritrichomonas musculus</name>
    <dbReference type="NCBI Taxonomy" id="1915356"/>
    <lineage>
        <taxon>Eukaryota</taxon>
        <taxon>Metamonada</taxon>
        <taxon>Parabasalia</taxon>
        <taxon>Tritrichomonadida</taxon>
        <taxon>Tritrichomonadidae</taxon>
        <taxon>Tritrichomonas</taxon>
    </lineage>
</organism>
<name>A0ABR2KT71_9EUKA</name>